<dbReference type="EMBL" id="JARRAG010000002">
    <property type="protein sequence ID" value="MDG3007872.1"/>
    <property type="molecule type" value="Genomic_DNA"/>
</dbReference>
<organism evidence="1 2">
    <name type="scientific">Paludisphaera mucosa</name>
    <dbReference type="NCBI Taxonomy" id="3030827"/>
    <lineage>
        <taxon>Bacteria</taxon>
        <taxon>Pseudomonadati</taxon>
        <taxon>Planctomycetota</taxon>
        <taxon>Planctomycetia</taxon>
        <taxon>Isosphaerales</taxon>
        <taxon>Isosphaeraceae</taxon>
        <taxon>Paludisphaera</taxon>
    </lineage>
</organism>
<evidence type="ECO:0000313" key="2">
    <source>
        <dbReference type="Proteomes" id="UP001216907"/>
    </source>
</evidence>
<sequence length="145" mass="15891">MTEFEAEFEPGDVDAEIEELCDLGVDLAEAGSFAKALEAYEAAWELLDDPAEEQEGSAWILGNIGYTKFLQGHYAAGRVDLARALTLPGGAGNAFLHLRLGQCLFELDDLPRAAEQLRLAFLIEDEAVFVDEDPKYRALIDGRPS</sequence>
<dbReference type="SUPFAM" id="SSF48452">
    <property type="entry name" value="TPR-like"/>
    <property type="match status" value="1"/>
</dbReference>
<dbReference type="Proteomes" id="UP001216907">
    <property type="component" value="Unassembled WGS sequence"/>
</dbReference>
<comment type="caution">
    <text evidence="1">The sequence shown here is derived from an EMBL/GenBank/DDBJ whole genome shotgun (WGS) entry which is preliminary data.</text>
</comment>
<protein>
    <recommendedName>
        <fullName evidence="3">Tetratricopeptide repeat protein</fullName>
    </recommendedName>
</protein>
<evidence type="ECO:0000313" key="1">
    <source>
        <dbReference type="EMBL" id="MDG3007872.1"/>
    </source>
</evidence>
<proteinExistence type="predicted"/>
<dbReference type="RefSeq" id="WP_277864143.1">
    <property type="nucleotide sequence ID" value="NZ_JARRAG010000002.1"/>
</dbReference>
<name>A0ABT6FJW3_9BACT</name>
<keyword evidence="2" id="KW-1185">Reference proteome</keyword>
<evidence type="ECO:0008006" key="3">
    <source>
        <dbReference type="Google" id="ProtNLM"/>
    </source>
</evidence>
<gene>
    <name evidence="1" type="ORF">PZE19_29255</name>
</gene>
<dbReference type="Gene3D" id="1.25.40.10">
    <property type="entry name" value="Tetratricopeptide repeat domain"/>
    <property type="match status" value="1"/>
</dbReference>
<accession>A0ABT6FJW3</accession>
<reference evidence="1 2" key="1">
    <citation type="submission" date="2023-03" db="EMBL/GenBank/DDBJ databases">
        <title>Paludisphaera mucosa sp. nov. a novel planctomycete from northern fen.</title>
        <authorList>
            <person name="Ivanova A."/>
        </authorList>
    </citation>
    <scope>NUCLEOTIDE SEQUENCE [LARGE SCALE GENOMIC DNA]</scope>
    <source>
        <strain evidence="1 2">Pla2</strain>
    </source>
</reference>
<dbReference type="InterPro" id="IPR011990">
    <property type="entry name" value="TPR-like_helical_dom_sf"/>
</dbReference>